<evidence type="ECO:0000256" key="3">
    <source>
        <dbReference type="ARBA" id="ARBA00023002"/>
    </source>
</evidence>
<dbReference type="Pfam" id="PF13561">
    <property type="entry name" value="adh_short_C2"/>
    <property type="match status" value="1"/>
</dbReference>
<dbReference type="NCBIfam" id="NF005559">
    <property type="entry name" value="PRK07231.1"/>
    <property type="match status" value="1"/>
</dbReference>
<dbReference type="KEGG" id="ima:PO878_05040"/>
<keyword evidence="3 5" id="KW-0560">Oxidoreductase</keyword>
<evidence type="ECO:0000313" key="5">
    <source>
        <dbReference type="EMBL" id="WCO68088.1"/>
    </source>
</evidence>
<name>A0AAE9YBK5_9ACTN</name>
<dbReference type="SUPFAM" id="SSF51735">
    <property type="entry name" value="NAD(P)-binding Rossmann-fold domains"/>
    <property type="match status" value="1"/>
</dbReference>
<evidence type="ECO:0000313" key="6">
    <source>
        <dbReference type="Proteomes" id="UP001216390"/>
    </source>
</evidence>
<gene>
    <name evidence="5" type="ORF">PO878_05040</name>
</gene>
<reference evidence="5" key="1">
    <citation type="submission" date="2023-01" db="EMBL/GenBank/DDBJ databases">
        <title>The diversity of Class Acidimicrobiia in South China Sea sediment environments and the proposal of Iamia marina sp. nov., a novel species of the genus Iamia.</title>
        <authorList>
            <person name="He Y."/>
            <person name="Tian X."/>
        </authorList>
    </citation>
    <scope>NUCLEOTIDE SEQUENCE</scope>
    <source>
        <strain evidence="5">DSM 19957</strain>
    </source>
</reference>
<dbReference type="GO" id="GO:0047936">
    <property type="term" value="F:glucose 1-dehydrogenase [NAD(P)+] activity"/>
    <property type="evidence" value="ECO:0007669"/>
    <property type="project" value="UniProtKB-EC"/>
</dbReference>
<dbReference type="RefSeq" id="WP_272737605.1">
    <property type="nucleotide sequence ID" value="NZ_CP116942.1"/>
</dbReference>
<dbReference type="PRINTS" id="PR00081">
    <property type="entry name" value="GDHRDH"/>
</dbReference>
<keyword evidence="2" id="KW-0058">Aromatic hydrocarbons catabolism</keyword>
<dbReference type="CDD" id="cd05233">
    <property type="entry name" value="SDR_c"/>
    <property type="match status" value="1"/>
</dbReference>
<sequence>MATSITGRTALVTGGGTGIGLGAATRLAADGARVVICGRTEDTLRAAVEQVAPSVGEGGSIAHVVADVTDEEQITAAVAAAAEPTGGLDIVFANAGGSLHMGPIAEADATALRATVDVNLVGTMLTMKAAVPAMRAAGGGSIIGMSSGAGSFPHRYLWAYGASKAGIDMLCRSAADELGADGIRVNSVQPGIVDDELMSFITAGGPLLDQYLANMPVSRVGTVEDIAEAVRFLAGPESAWITGVNLPVDGGHHLRTGGDYGLLFG</sequence>
<organism evidence="5 6">
    <name type="scientific">Iamia majanohamensis</name>
    <dbReference type="NCBI Taxonomy" id="467976"/>
    <lineage>
        <taxon>Bacteria</taxon>
        <taxon>Bacillati</taxon>
        <taxon>Actinomycetota</taxon>
        <taxon>Acidimicrobiia</taxon>
        <taxon>Acidimicrobiales</taxon>
        <taxon>Iamiaceae</taxon>
        <taxon>Iamia</taxon>
    </lineage>
</organism>
<dbReference type="PRINTS" id="PR00080">
    <property type="entry name" value="SDRFAMILY"/>
</dbReference>
<dbReference type="InterPro" id="IPR036291">
    <property type="entry name" value="NAD(P)-bd_dom_sf"/>
</dbReference>
<dbReference type="AlphaFoldDB" id="A0AAE9YBK5"/>
<evidence type="ECO:0000256" key="4">
    <source>
        <dbReference type="ARBA" id="ARBA00023027"/>
    </source>
</evidence>
<dbReference type="InterPro" id="IPR020904">
    <property type="entry name" value="Sc_DH/Rdtase_CS"/>
</dbReference>
<dbReference type="PANTHER" id="PTHR43943">
    <property type="entry name" value="DEHYDROGENASE/REDUCTASE (SDR FAMILY) MEMBER 4"/>
    <property type="match status" value="1"/>
</dbReference>
<keyword evidence="4" id="KW-0520">NAD</keyword>
<protein>
    <submittedName>
        <fullName evidence="5">Glucose 1-dehydrogenase</fullName>
        <ecNumber evidence="5">1.1.1.47</ecNumber>
    </submittedName>
</protein>
<dbReference type="EC" id="1.1.1.47" evidence="5"/>
<dbReference type="Gene3D" id="3.40.50.720">
    <property type="entry name" value="NAD(P)-binding Rossmann-like Domain"/>
    <property type="match status" value="1"/>
</dbReference>
<dbReference type="InterPro" id="IPR002347">
    <property type="entry name" value="SDR_fam"/>
</dbReference>
<dbReference type="EMBL" id="CP116942">
    <property type="protein sequence ID" value="WCO68088.1"/>
    <property type="molecule type" value="Genomic_DNA"/>
</dbReference>
<dbReference type="PROSITE" id="PS00061">
    <property type="entry name" value="ADH_SHORT"/>
    <property type="match status" value="1"/>
</dbReference>
<dbReference type="PANTHER" id="PTHR43943:SF17">
    <property type="entry name" value="3-PHENYLPROPIONATE-DIHYDRODIOL_CINNAMIC ACID-DIHYDRODIOL DEHYDROGENASE"/>
    <property type="match status" value="1"/>
</dbReference>
<dbReference type="FunFam" id="3.40.50.720:FF:000084">
    <property type="entry name" value="Short-chain dehydrogenase reductase"/>
    <property type="match status" value="1"/>
</dbReference>
<accession>A0AAE9YBK5</accession>
<keyword evidence="6" id="KW-1185">Reference proteome</keyword>
<comment type="similarity">
    <text evidence="1">Belongs to the short-chain dehydrogenases/reductases (SDR) family.</text>
</comment>
<proteinExistence type="inferred from homology"/>
<evidence type="ECO:0000256" key="2">
    <source>
        <dbReference type="ARBA" id="ARBA00022797"/>
    </source>
</evidence>
<evidence type="ECO:0000256" key="1">
    <source>
        <dbReference type="ARBA" id="ARBA00006484"/>
    </source>
</evidence>
<dbReference type="Proteomes" id="UP001216390">
    <property type="component" value="Chromosome"/>
</dbReference>